<evidence type="ECO:0000313" key="9">
    <source>
        <dbReference type="Proteomes" id="UP000290900"/>
    </source>
</evidence>
<comment type="similarity">
    <text evidence="3 6">Belongs to the UTP11 family.</text>
</comment>
<accession>A0A448YPC2</accession>
<dbReference type="EMBL" id="CAACVR010000027">
    <property type="protein sequence ID" value="VEU22774.1"/>
    <property type="molecule type" value="Genomic_DNA"/>
</dbReference>
<gene>
    <name evidence="8" type="ORF">BRENAR_LOCUS3505</name>
</gene>
<evidence type="ECO:0000256" key="2">
    <source>
        <dbReference type="ARBA" id="ARBA00004604"/>
    </source>
</evidence>
<dbReference type="InterPro" id="IPR007144">
    <property type="entry name" value="SSU_processome_Utp11"/>
</dbReference>
<protein>
    <recommendedName>
        <fullName evidence="6">U3 small nucleolar RNA-associated protein 11</fullName>
        <shortName evidence="6">U3 snoRNA-associated protein 11</shortName>
    </recommendedName>
</protein>
<evidence type="ECO:0000256" key="1">
    <source>
        <dbReference type="ARBA" id="ARBA00004099"/>
    </source>
</evidence>
<dbReference type="InParanoid" id="A0A448YPC2"/>
<keyword evidence="4 6" id="KW-0698">rRNA processing</keyword>
<comment type="subunit">
    <text evidence="6">Component of the ribosomal small subunit (SSU) processome.</text>
</comment>
<comment type="subcellular location">
    <subcellularLocation>
        <location evidence="2 6">Nucleus</location>
        <location evidence="2 6">Nucleolus</location>
    </subcellularLocation>
</comment>
<evidence type="ECO:0000256" key="3">
    <source>
        <dbReference type="ARBA" id="ARBA00008105"/>
    </source>
</evidence>
<feature type="region of interest" description="Disordered" evidence="7">
    <location>
        <begin position="1"/>
        <end position="27"/>
    </location>
</feature>
<keyword evidence="5 6" id="KW-0539">Nucleus</keyword>
<name>A0A448YPC2_BRENA</name>
<evidence type="ECO:0000313" key="8">
    <source>
        <dbReference type="EMBL" id="VEU22774.1"/>
    </source>
</evidence>
<dbReference type="Pfam" id="PF03998">
    <property type="entry name" value="Utp11"/>
    <property type="match status" value="1"/>
</dbReference>
<dbReference type="PIRSF" id="PIRSF015952">
    <property type="entry name" value="U3snoRNP11"/>
    <property type="match status" value="1"/>
</dbReference>
<proteinExistence type="inferred from homology"/>
<feature type="region of interest" description="Disordered" evidence="7">
    <location>
        <begin position="234"/>
        <end position="255"/>
    </location>
</feature>
<evidence type="ECO:0000256" key="4">
    <source>
        <dbReference type="ARBA" id="ARBA00022552"/>
    </source>
</evidence>
<sequence>MAGFVHDVQKKQHRERSQPQRRKRLGFLEKKKDYRLRAADYHKKQAQLKILKQKAKAYNEDEYYHAMTRKETDARGILIADRGNETLSNEEVLLLKTQDTGYLNTIAQRDSRRIEKDLNESSTFKSSGNHTIFVESKEEMDSFDAAKHFDTDPSLLYKRENRLRVGQLSGRNEKDGTINDVSIIGSLEDGEVAKRDEEKLKTLTILEQRIERQKKLRGLHKKLELQKELMKGGDMKKVETKEGRTVFKWRNQRKR</sequence>
<dbReference type="GO" id="GO:0006364">
    <property type="term" value="P:rRNA processing"/>
    <property type="evidence" value="ECO:0007669"/>
    <property type="project" value="UniProtKB-UniRule"/>
</dbReference>
<evidence type="ECO:0000256" key="7">
    <source>
        <dbReference type="SAM" id="MobiDB-lite"/>
    </source>
</evidence>
<comment type="function">
    <text evidence="1 6">Involved in nucleolar processing of pre-18S ribosomal RNA.</text>
</comment>
<feature type="compositionally biased region" description="Basic and acidic residues" evidence="7">
    <location>
        <begin position="234"/>
        <end position="245"/>
    </location>
</feature>
<dbReference type="STRING" id="13370.A0A448YPC2"/>
<evidence type="ECO:0000256" key="5">
    <source>
        <dbReference type="ARBA" id="ARBA00023242"/>
    </source>
</evidence>
<feature type="compositionally biased region" description="Basic and acidic residues" evidence="7">
    <location>
        <begin position="7"/>
        <end position="18"/>
    </location>
</feature>
<organism evidence="8 9">
    <name type="scientific">Brettanomyces naardenensis</name>
    <name type="common">Yeast</name>
    <dbReference type="NCBI Taxonomy" id="13370"/>
    <lineage>
        <taxon>Eukaryota</taxon>
        <taxon>Fungi</taxon>
        <taxon>Dikarya</taxon>
        <taxon>Ascomycota</taxon>
        <taxon>Saccharomycotina</taxon>
        <taxon>Pichiomycetes</taxon>
        <taxon>Pichiales</taxon>
        <taxon>Pichiaceae</taxon>
        <taxon>Brettanomyces</taxon>
    </lineage>
</organism>
<dbReference type="AlphaFoldDB" id="A0A448YPC2"/>
<dbReference type="Proteomes" id="UP000290900">
    <property type="component" value="Unassembled WGS sequence"/>
</dbReference>
<dbReference type="PANTHER" id="PTHR12838:SF0">
    <property type="entry name" value="U3 SMALL NUCLEOLAR RNA-ASSOCIATED PROTEIN 11-RELATED"/>
    <property type="match status" value="1"/>
</dbReference>
<reference evidence="8 9" key="1">
    <citation type="submission" date="2018-12" db="EMBL/GenBank/DDBJ databases">
        <authorList>
            <person name="Tiukova I."/>
            <person name="Dainat J."/>
        </authorList>
    </citation>
    <scope>NUCLEOTIDE SEQUENCE [LARGE SCALE GENOMIC DNA]</scope>
</reference>
<dbReference type="OrthoDB" id="29058at2759"/>
<dbReference type="PANTHER" id="PTHR12838">
    <property type="entry name" value="U3 SMALL NUCLEOLAR RNA-ASSOCIATED PROTEIN 11"/>
    <property type="match status" value="1"/>
</dbReference>
<evidence type="ECO:0000256" key="6">
    <source>
        <dbReference type="PIRNR" id="PIRNR015952"/>
    </source>
</evidence>
<dbReference type="FunCoup" id="A0A448YPC2">
    <property type="interactions" value="752"/>
</dbReference>
<keyword evidence="9" id="KW-1185">Reference proteome</keyword>
<dbReference type="GO" id="GO:0032040">
    <property type="term" value="C:small-subunit processome"/>
    <property type="evidence" value="ECO:0007669"/>
    <property type="project" value="UniProtKB-UniRule"/>
</dbReference>